<dbReference type="Proteomes" id="UP000325218">
    <property type="component" value="Unassembled WGS sequence"/>
</dbReference>
<proteinExistence type="predicted"/>
<dbReference type="EMBL" id="VSDO01000002">
    <property type="protein sequence ID" value="TYA13510.1"/>
    <property type="molecule type" value="Genomic_DNA"/>
</dbReference>
<sequence length="141" mass="16647">MFDSSSIIKMIDIAATQKNYKEIEKLINMMDIRVQHGIHSLLNESTIEVITENKDNINIASSVKEHIIWFHFYKVPWSDEMLDKLIKIYKEERYLALESRVISAIKSDEIDHSQINKLESTFSSKEFIKQIEIWKKRNSLS</sequence>
<name>A0A5D0CV15_9BACL</name>
<evidence type="ECO:0000313" key="2">
    <source>
        <dbReference type="Proteomes" id="UP000325218"/>
    </source>
</evidence>
<gene>
    <name evidence="1" type="ORF">FRY98_12735</name>
</gene>
<reference evidence="1 2" key="1">
    <citation type="submission" date="2019-08" db="EMBL/GenBank/DDBJ databases">
        <title>Genome sequencing of Paenibacillus faecis DSM 23593(T).</title>
        <authorList>
            <person name="Kook J.-K."/>
            <person name="Park S.-N."/>
            <person name="Lim Y.K."/>
        </authorList>
    </citation>
    <scope>NUCLEOTIDE SEQUENCE [LARGE SCALE GENOMIC DNA]</scope>
    <source>
        <strain evidence="1 2">DSM 23593</strain>
    </source>
</reference>
<organism evidence="1 2">
    <name type="scientific">Paenibacillus faecis</name>
    <dbReference type="NCBI Taxonomy" id="862114"/>
    <lineage>
        <taxon>Bacteria</taxon>
        <taxon>Bacillati</taxon>
        <taxon>Bacillota</taxon>
        <taxon>Bacilli</taxon>
        <taxon>Bacillales</taxon>
        <taxon>Paenibacillaceae</taxon>
        <taxon>Paenibacillus</taxon>
    </lineage>
</organism>
<protein>
    <submittedName>
        <fullName evidence="1">Uncharacterized protein</fullName>
    </submittedName>
</protein>
<dbReference type="RefSeq" id="WP_148452257.1">
    <property type="nucleotide sequence ID" value="NZ_VSDO01000002.1"/>
</dbReference>
<dbReference type="OrthoDB" id="2616949at2"/>
<accession>A0A5D0CV15</accession>
<evidence type="ECO:0000313" key="1">
    <source>
        <dbReference type="EMBL" id="TYA13510.1"/>
    </source>
</evidence>
<dbReference type="AlphaFoldDB" id="A0A5D0CV15"/>
<keyword evidence="2" id="KW-1185">Reference proteome</keyword>
<comment type="caution">
    <text evidence="1">The sequence shown here is derived from an EMBL/GenBank/DDBJ whole genome shotgun (WGS) entry which is preliminary data.</text>
</comment>